<evidence type="ECO:0000256" key="1">
    <source>
        <dbReference type="ARBA" id="ARBA00023015"/>
    </source>
</evidence>
<evidence type="ECO:0000256" key="3">
    <source>
        <dbReference type="ARBA" id="ARBA00023163"/>
    </source>
</evidence>
<dbReference type="AlphaFoldDB" id="A0A4R1HJR0"/>
<evidence type="ECO:0000313" key="6">
    <source>
        <dbReference type="EMBL" id="TCK20500.1"/>
    </source>
</evidence>
<feature type="DNA-binding region" description="H-T-H motif" evidence="4">
    <location>
        <begin position="40"/>
        <end position="59"/>
    </location>
</feature>
<dbReference type="InterPro" id="IPR050109">
    <property type="entry name" value="HTH-type_TetR-like_transc_reg"/>
</dbReference>
<dbReference type="InterPro" id="IPR001647">
    <property type="entry name" value="HTH_TetR"/>
</dbReference>
<dbReference type="PRINTS" id="PR00455">
    <property type="entry name" value="HTHTETR"/>
</dbReference>
<keyword evidence="1" id="KW-0805">Transcription regulation</keyword>
<name>A0A4R1HJR0_PSEEN</name>
<dbReference type="PANTHER" id="PTHR30055:SF234">
    <property type="entry name" value="HTH-TYPE TRANSCRIPTIONAL REGULATOR BETI"/>
    <property type="match status" value="1"/>
</dbReference>
<evidence type="ECO:0000256" key="4">
    <source>
        <dbReference type="PROSITE-ProRule" id="PRU00335"/>
    </source>
</evidence>
<dbReference type="InterPro" id="IPR009057">
    <property type="entry name" value="Homeodomain-like_sf"/>
</dbReference>
<reference evidence="6 7" key="1">
    <citation type="submission" date="2019-03" db="EMBL/GenBank/DDBJ databases">
        <title>Sequencing the genomes of 1000 actinobacteria strains.</title>
        <authorList>
            <person name="Klenk H.-P."/>
        </authorList>
    </citation>
    <scope>NUCLEOTIDE SEQUENCE [LARGE SCALE GENOMIC DNA]</scope>
    <source>
        <strain evidence="6 7">DSM 44969</strain>
    </source>
</reference>
<dbReference type="Gene3D" id="1.10.357.10">
    <property type="entry name" value="Tetracycline Repressor, domain 2"/>
    <property type="match status" value="1"/>
</dbReference>
<gene>
    <name evidence="6" type="ORF">EV378_4459</name>
</gene>
<keyword evidence="7" id="KW-1185">Reference proteome</keyword>
<dbReference type="InterPro" id="IPR049484">
    <property type="entry name" value="Rv0078-like_C"/>
</dbReference>
<dbReference type="GO" id="GO:0000976">
    <property type="term" value="F:transcription cis-regulatory region binding"/>
    <property type="evidence" value="ECO:0007669"/>
    <property type="project" value="TreeGrafter"/>
</dbReference>
<protein>
    <submittedName>
        <fullName evidence="6">TetR family transcriptional regulator</fullName>
    </submittedName>
</protein>
<dbReference type="PROSITE" id="PS01081">
    <property type="entry name" value="HTH_TETR_1"/>
    <property type="match status" value="1"/>
</dbReference>
<sequence>MLGGMPPVKSRRAEYTESTRDAVLDAAAELFVGRGYPRTSLDEVAAAARVTKGAIYHHFANKAALMTALIEREELDATRRTRAAFEDVAARDGAAAGAMAAIDEFLVQCSEPVYGALVFREAPLALGWTDWQACEEKYAVAVIEEVLGRLADDRVIAGPVGGTLVSMVFGMLGTAGQLLAATPDAEAPRVRDELHATFAAFLAGMRAPG</sequence>
<accession>A0A4R1HJR0</accession>
<dbReference type="PROSITE" id="PS50977">
    <property type="entry name" value="HTH_TETR_2"/>
    <property type="match status" value="1"/>
</dbReference>
<dbReference type="InterPro" id="IPR023772">
    <property type="entry name" value="DNA-bd_HTH_TetR-type_CS"/>
</dbReference>
<evidence type="ECO:0000256" key="2">
    <source>
        <dbReference type="ARBA" id="ARBA00023125"/>
    </source>
</evidence>
<dbReference type="EMBL" id="SMFZ01000002">
    <property type="protein sequence ID" value="TCK20500.1"/>
    <property type="molecule type" value="Genomic_DNA"/>
</dbReference>
<keyword evidence="2 4" id="KW-0238">DNA-binding</keyword>
<evidence type="ECO:0000313" key="7">
    <source>
        <dbReference type="Proteomes" id="UP000295560"/>
    </source>
</evidence>
<dbReference type="OrthoDB" id="9805134at2"/>
<dbReference type="Pfam" id="PF21351">
    <property type="entry name" value="TetR_C_41"/>
    <property type="match status" value="1"/>
</dbReference>
<proteinExistence type="predicted"/>
<evidence type="ECO:0000259" key="5">
    <source>
        <dbReference type="PROSITE" id="PS50977"/>
    </source>
</evidence>
<keyword evidence="3" id="KW-0804">Transcription</keyword>
<comment type="caution">
    <text evidence="6">The sequence shown here is derived from an EMBL/GenBank/DDBJ whole genome shotgun (WGS) entry which is preliminary data.</text>
</comment>
<dbReference type="SUPFAM" id="SSF46689">
    <property type="entry name" value="Homeodomain-like"/>
    <property type="match status" value="1"/>
</dbReference>
<dbReference type="GO" id="GO:0003700">
    <property type="term" value="F:DNA-binding transcription factor activity"/>
    <property type="evidence" value="ECO:0007669"/>
    <property type="project" value="TreeGrafter"/>
</dbReference>
<dbReference type="Proteomes" id="UP000295560">
    <property type="component" value="Unassembled WGS sequence"/>
</dbReference>
<dbReference type="Pfam" id="PF00440">
    <property type="entry name" value="TetR_N"/>
    <property type="match status" value="1"/>
</dbReference>
<dbReference type="PANTHER" id="PTHR30055">
    <property type="entry name" value="HTH-TYPE TRANSCRIPTIONAL REGULATOR RUTR"/>
    <property type="match status" value="1"/>
</dbReference>
<organism evidence="6 7">
    <name type="scientific">Pseudonocardia endophytica</name>
    <dbReference type="NCBI Taxonomy" id="401976"/>
    <lineage>
        <taxon>Bacteria</taxon>
        <taxon>Bacillati</taxon>
        <taxon>Actinomycetota</taxon>
        <taxon>Actinomycetes</taxon>
        <taxon>Pseudonocardiales</taxon>
        <taxon>Pseudonocardiaceae</taxon>
        <taxon>Pseudonocardia</taxon>
    </lineage>
</organism>
<feature type="domain" description="HTH tetR-type" evidence="5">
    <location>
        <begin position="17"/>
        <end position="77"/>
    </location>
</feature>